<dbReference type="RefSeq" id="WP_166338125.1">
    <property type="nucleotide sequence ID" value="NZ_CP072829.1"/>
</dbReference>
<reference evidence="4" key="2">
    <citation type="submission" date="2021-04" db="EMBL/GenBank/DDBJ databases">
        <title>Novel species in family Eggerthellaceae.</title>
        <authorList>
            <person name="Zhang G."/>
        </authorList>
    </citation>
    <scope>NUCLEOTIDE SEQUENCE</scope>
    <source>
        <strain evidence="4">Zg-886</strain>
    </source>
</reference>
<dbReference type="EMBL" id="CP072829">
    <property type="protein sequence ID" value="QTU84568.1"/>
    <property type="molecule type" value="Genomic_DNA"/>
</dbReference>
<dbReference type="GO" id="GO:0033958">
    <property type="term" value="F:DNA-deoxyinosine glycosylase activity"/>
    <property type="evidence" value="ECO:0007669"/>
    <property type="project" value="UniProtKB-EC"/>
</dbReference>
<keyword evidence="4" id="KW-0378">Hydrolase</keyword>
<evidence type="ECO:0000313" key="3">
    <source>
        <dbReference type="EMBL" id="NHM13352.1"/>
    </source>
</evidence>
<evidence type="ECO:0000313" key="4">
    <source>
        <dbReference type="EMBL" id="QTU84568.1"/>
    </source>
</evidence>
<evidence type="ECO:0000313" key="6">
    <source>
        <dbReference type="Proteomes" id="UP000671910"/>
    </source>
</evidence>
<dbReference type="InterPro" id="IPR036895">
    <property type="entry name" value="Uracil-DNA_glycosylase-like_sf"/>
</dbReference>
<organism evidence="4 6">
    <name type="scientific">Xiamenia xianingshaonis</name>
    <dbReference type="NCBI Taxonomy" id="2682776"/>
    <lineage>
        <taxon>Bacteria</taxon>
        <taxon>Bacillati</taxon>
        <taxon>Actinomycetota</taxon>
        <taxon>Coriobacteriia</taxon>
        <taxon>Eggerthellales</taxon>
        <taxon>Eggerthellaceae</taxon>
        <taxon>Xiamenia</taxon>
    </lineage>
</organism>
<dbReference type="SMART" id="SM00986">
    <property type="entry name" value="UDG"/>
    <property type="match status" value="1"/>
</dbReference>
<sequence>MTPPPATSDSPRQPATHASPQQLAGPDQPACVREALAADQRKPASVARSAVAPSQSARVRHPICPVFDDRSRVLLLGTMPSPASRQVGFYYGHPRNRFWTVLARLFGEPVPATVDVRRDLALRHGIALWDVLAECTIRGASDASIGECVPNDIAGLLKKAPIEAVFCTGAKAAQLYSRYCEPSTEIEAIRLPSTSPANASASLEDLVEAYRRILPYCRS</sequence>
<dbReference type="Proteomes" id="UP000636394">
    <property type="component" value="Unassembled WGS sequence"/>
</dbReference>
<keyword evidence="5" id="KW-1185">Reference proteome</keyword>
<feature type="domain" description="Uracil-DNA glycosylase-like" evidence="2">
    <location>
        <begin position="64"/>
        <end position="211"/>
    </location>
</feature>
<dbReference type="SMART" id="SM00987">
    <property type="entry name" value="UreE_C"/>
    <property type="match status" value="1"/>
</dbReference>
<dbReference type="Proteomes" id="UP000671910">
    <property type="component" value="Chromosome"/>
</dbReference>
<keyword evidence="4" id="KW-0326">Glycosidase</keyword>
<name>A0A9E6MR59_9ACTN</name>
<evidence type="ECO:0000256" key="1">
    <source>
        <dbReference type="SAM" id="MobiDB-lite"/>
    </source>
</evidence>
<dbReference type="KEGG" id="ebz:J7S26_01145"/>
<gene>
    <name evidence="3" type="ORF">GMI68_00955</name>
    <name evidence="4" type="ORF">J7S26_01145</name>
</gene>
<dbReference type="AlphaFoldDB" id="A0A9E6MR59"/>
<dbReference type="InterPro" id="IPR005122">
    <property type="entry name" value="Uracil-DNA_glycosylase-like"/>
</dbReference>
<dbReference type="SUPFAM" id="SSF52141">
    <property type="entry name" value="Uracil-DNA glycosylase-like"/>
    <property type="match status" value="1"/>
</dbReference>
<evidence type="ECO:0000313" key="5">
    <source>
        <dbReference type="Proteomes" id="UP000636394"/>
    </source>
</evidence>
<dbReference type="CDD" id="cd10032">
    <property type="entry name" value="UDG-F6_HDG"/>
    <property type="match status" value="1"/>
</dbReference>
<dbReference type="InterPro" id="IPR026353">
    <property type="entry name" value="Hypoxan-DNA_Glyclase"/>
</dbReference>
<feature type="region of interest" description="Disordered" evidence="1">
    <location>
        <begin position="1"/>
        <end position="29"/>
    </location>
</feature>
<feature type="compositionally biased region" description="Polar residues" evidence="1">
    <location>
        <begin position="7"/>
        <end position="22"/>
    </location>
</feature>
<dbReference type="EC" id="3.2.2.15" evidence="4"/>
<proteinExistence type="predicted"/>
<dbReference type="Gene3D" id="3.40.470.10">
    <property type="entry name" value="Uracil-DNA glycosylase-like domain"/>
    <property type="match status" value="1"/>
</dbReference>
<accession>A0A9E6MR59</accession>
<dbReference type="Pfam" id="PF03167">
    <property type="entry name" value="UDG"/>
    <property type="match status" value="1"/>
</dbReference>
<protein>
    <submittedName>
        <fullName evidence="4">DNA-deoxyinosine glycosylase</fullName>
        <ecNumber evidence="4">3.2.2.15</ecNumber>
    </submittedName>
</protein>
<evidence type="ECO:0000259" key="2">
    <source>
        <dbReference type="SMART" id="SM00986"/>
    </source>
</evidence>
<reference evidence="3 5" key="1">
    <citation type="submission" date="2019-11" db="EMBL/GenBank/DDBJ databases">
        <title>Eggerthellaceae novel genus isolated from the rectal contents of marmort.</title>
        <authorList>
            <person name="Zhang G."/>
        </authorList>
    </citation>
    <scope>NUCLEOTIDE SEQUENCE [LARGE SCALE GENOMIC DNA]</scope>
    <source>
        <strain evidence="3">Zg-886</strain>
        <strain evidence="5">zg-886</strain>
    </source>
</reference>
<dbReference type="EMBL" id="WPCR01000001">
    <property type="protein sequence ID" value="NHM13352.1"/>
    <property type="molecule type" value="Genomic_DNA"/>
</dbReference>
<dbReference type="NCBIfam" id="TIGR04274">
    <property type="entry name" value="hypoxanDNAglyco"/>
    <property type="match status" value="1"/>
</dbReference>